<dbReference type="Proteomes" id="UP000244056">
    <property type="component" value="Chromosome"/>
</dbReference>
<organism evidence="1 2">
    <name type="scientific">Nodularia spumigena UHCC 0039</name>
    <dbReference type="NCBI Taxonomy" id="1914872"/>
    <lineage>
        <taxon>Bacteria</taxon>
        <taxon>Bacillati</taxon>
        <taxon>Cyanobacteriota</taxon>
        <taxon>Cyanophyceae</taxon>
        <taxon>Nostocales</taxon>
        <taxon>Nodulariaceae</taxon>
        <taxon>Nodularia</taxon>
    </lineage>
</organism>
<evidence type="ECO:0000313" key="1">
    <source>
        <dbReference type="EMBL" id="AVZ30677.1"/>
    </source>
</evidence>
<protein>
    <submittedName>
        <fullName evidence="1">Uncharacterized protein</fullName>
    </submittedName>
</protein>
<dbReference type="AlphaFoldDB" id="A0A2S0Q8I5"/>
<sequence length="87" mass="9680">MSHHLPDTRIPAPCIVNTGIIVNKLDIRRLLSDLGRVRYIYTQEGKIQSEGEADVMEVFLILPSPKGTGILEESTNGSSKALSIRRY</sequence>
<evidence type="ECO:0000313" key="2">
    <source>
        <dbReference type="Proteomes" id="UP000244056"/>
    </source>
</evidence>
<dbReference type="KEGG" id="nsp:BMF81_02528"/>
<gene>
    <name evidence="1" type="ORF">BMF81_02528</name>
</gene>
<accession>A0A2S0Q8I5</accession>
<reference evidence="1 2" key="1">
    <citation type="submission" date="2017-03" db="EMBL/GenBank/DDBJ databases">
        <title>Comparative genomics of the toxic Baltic Sea cyanobacteria Nodularia spumigena UHCC 0039 and its response on varying salinity.</title>
        <authorList>
            <person name="Teikari J.E."/>
        </authorList>
    </citation>
    <scope>NUCLEOTIDE SEQUENCE [LARGE SCALE GENOMIC DNA]</scope>
    <source>
        <strain evidence="1 2">UHCC 0039</strain>
    </source>
</reference>
<name>A0A2S0Q8I5_NODSP</name>
<dbReference type="EMBL" id="CP020114">
    <property type="protein sequence ID" value="AVZ30677.1"/>
    <property type="molecule type" value="Genomic_DNA"/>
</dbReference>
<proteinExistence type="predicted"/>